<dbReference type="EMBL" id="CCSD01000039">
    <property type="protein sequence ID" value="CDZ87507.1"/>
    <property type="molecule type" value="Genomic_DNA"/>
</dbReference>
<protein>
    <submittedName>
        <fullName evidence="1">Uncharacterized protein</fullName>
    </submittedName>
</protein>
<dbReference type="RefSeq" id="WP_006947283.1">
    <property type="nucleotide sequence ID" value="NZ_JAJNCM010000031.1"/>
</dbReference>
<proteinExistence type="predicted"/>
<organism evidence="1 2">
    <name type="scientific">Rhodococcus ruber</name>
    <dbReference type="NCBI Taxonomy" id="1830"/>
    <lineage>
        <taxon>Bacteria</taxon>
        <taxon>Bacillati</taxon>
        <taxon>Actinomycetota</taxon>
        <taxon>Actinomycetes</taxon>
        <taxon>Mycobacteriales</taxon>
        <taxon>Nocardiaceae</taxon>
        <taxon>Rhodococcus</taxon>
    </lineage>
</organism>
<accession>A0A098BH31</accession>
<name>A0A098BH31_9NOCA</name>
<dbReference type="AlphaFoldDB" id="A0A098BH31"/>
<dbReference type="OrthoDB" id="4407017at2"/>
<dbReference type="Proteomes" id="UP000042997">
    <property type="component" value="Unassembled WGS sequence"/>
</dbReference>
<gene>
    <name evidence="1" type="ORF">RHRU231_30035</name>
</gene>
<reference evidence="1 2" key="1">
    <citation type="journal article" date="2014" name="Genome Announc.">
        <title>Draft Genome Sequence of Propane- and Butane-Oxidizing Actinobacterium Rhodococcus ruber IEGM 231.</title>
        <authorList>
            <person name="Ivshina I.B."/>
            <person name="Kuyukina M.S."/>
            <person name="Krivoruchko A.V."/>
            <person name="Barbe V."/>
            <person name="Fischer C."/>
        </authorList>
    </citation>
    <scope>NUCLEOTIDE SEQUENCE [LARGE SCALE GENOMIC DNA]</scope>
</reference>
<evidence type="ECO:0000313" key="2">
    <source>
        <dbReference type="Proteomes" id="UP000042997"/>
    </source>
</evidence>
<evidence type="ECO:0000313" key="1">
    <source>
        <dbReference type="EMBL" id="CDZ87507.1"/>
    </source>
</evidence>
<sequence length="214" mass="23529">MSDEWDKAEAAVRSLGSARKVEELTASDLRAWATENTLMTRTQWPKVKRELYKQCDVDYDALREREQRARAQALAAAAAGAPVVGLWSAGDDRGSFAVVGDAGTSEVAWYGSFHKDDRIFRPGDQDSADEASAGKAVFLAAKVREHLDAEAVRLRLRVSSERLDGVKLADLAAKKQVILDLEVVQTGNPAEQWCLEPGFGEWRAIRLSDLVVAE</sequence>